<comment type="subcellular location">
    <subcellularLocation>
        <location evidence="1">Mitochondrion</location>
    </subcellularLocation>
</comment>
<protein>
    <recommendedName>
        <fullName evidence="1">Altered inheritance of mitochondria protein 41</fullName>
    </recommendedName>
</protein>
<keyword evidence="3" id="KW-1185">Reference proteome</keyword>
<name>A0A4Z0YGB8_9PEZI</name>
<dbReference type="OrthoDB" id="538640at2759"/>
<reference evidence="2 3" key="1">
    <citation type="submission" date="2019-03" db="EMBL/GenBank/DDBJ databases">
        <title>Draft genome sequence of Xylaria hypoxylon DSM 108379, a ubiquitous saprotrophic-parasitic fungi on hardwood.</title>
        <authorList>
            <person name="Buettner E."/>
            <person name="Leonhardt S."/>
            <person name="Gebauer A.M."/>
            <person name="Liers C."/>
            <person name="Hofrichter M."/>
            <person name="Kellner H."/>
        </authorList>
    </citation>
    <scope>NUCLEOTIDE SEQUENCE [LARGE SCALE GENOMIC DNA]</scope>
    <source>
        <strain evidence="2 3">DSM 108379</strain>
    </source>
</reference>
<dbReference type="GO" id="GO:0005739">
    <property type="term" value="C:mitochondrion"/>
    <property type="evidence" value="ECO:0007669"/>
    <property type="project" value="UniProtKB-SubCell"/>
</dbReference>
<dbReference type="AlphaFoldDB" id="A0A4Z0YGB8"/>
<dbReference type="Proteomes" id="UP000297716">
    <property type="component" value="Unassembled WGS sequence"/>
</dbReference>
<proteinExistence type="inferred from homology"/>
<dbReference type="GO" id="GO:0016884">
    <property type="term" value="F:carbon-nitrogen ligase activity, with glutamine as amido-N-donor"/>
    <property type="evidence" value="ECO:0007669"/>
    <property type="project" value="UniProtKB-UniRule"/>
</dbReference>
<accession>A0A4Z0YGB8</accession>
<comment type="similarity">
    <text evidence="1">Belongs to the AIM41 family.</text>
</comment>
<dbReference type="Gene3D" id="1.10.1510.10">
    <property type="entry name" value="Uncharacterised protein YqeY/AIM41 PF09424, N-terminal domain"/>
    <property type="match status" value="1"/>
</dbReference>
<dbReference type="SUPFAM" id="SSF89095">
    <property type="entry name" value="GatB/YqeY motif"/>
    <property type="match status" value="1"/>
</dbReference>
<organism evidence="2 3">
    <name type="scientific">Xylaria hypoxylon</name>
    <dbReference type="NCBI Taxonomy" id="37992"/>
    <lineage>
        <taxon>Eukaryota</taxon>
        <taxon>Fungi</taxon>
        <taxon>Dikarya</taxon>
        <taxon>Ascomycota</taxon>
        <taxon>Pezizomycotina</taxon>
        <taxon>Sordariomycetes</taxon>
        <taxon>Xylariomycetidae</taxon>
        <taxon>Xylariales</taxon>
        <taxon>Xylariaceae</taxon>
        <taxon>Xylaria</taxon>
    </lineage>
</organism>
<keyword evidence="1" id="KW-0496">Mitochondrion</keyword>
<dbReference type="PANTHER" id="PTHR28055">
    <property type="entry name" value="ALTERED INHERITANCE OF MITOCHONDRIA PROTEIN 41, MITOCHONDRIAL"/>
    <property type="match status" value="1"/>
</dbReference>
<evidence type="ECO:0000313" key="3">
    <source>
        <dbReference type="Proteomes" id="UP000297716"/>
    </source>
</evidence>
<dbReference type="InterPro" id="IPR019004">
    <property type="entry name" value="YqeY/Aim41"/>
</dbReference>
<dbReference type="EMBL" id="SKBN01000414">
    <property type="protein sequence ID" value="TGJ78301.1"/>
    <property type="molecule type" value="Genomic_DNA"/>
</dbReference>
<sequence>MSLRPSMRIATNLLRPRANGLCSRTPALTFARSYSDAPAPPLLQKLKADLKSAMRAKDAARLSVLRAALSSTLNASKTSSPITTDVALVALLRKQARGCADARDEFAAAGRDDLVTKEEAQIAVLDEYMGGSGVEELSGDQLRAIVQDAVAGLGDEKPKMGDIMKTLLAPGGPLDGKNVEKAELARVVKEATSA</sequence>
<evidence type="ECO:0000313" key="2">
    <source>
        <dbReference type="EMBL" id="TGJ78301.1"/>
    </source>
</evidence>
<evidence type="ECO:0000256" key="1">
    <source>
        <dbReference type="RuleBase" id="RU365099"/>
    </source>
</evidence>
<gene>
    <name evidence="1" type="primary">AIM41</name>
    <name evidence="2" type="ORF">E0Z10_g10460</name>
</gene>
<comment type="caution">
    <text evidence="2">The sequence shown here is derived from an EMBL/GenBank/DDBJ whole genome shotgun (WGS) entry which is preliminary data.</text>
</comment>
<dbReference type="Pfam" id="PF09424">
    <property type="entry name" value="YqeY"/>
    <property type="match status" value="1"/>
</dbReference>
<dbReference type="PANTHER" id="PTHR28055:SF1">
    <property type="entry name" value="ALTERED INHERITANCE OF MITOCHONDRIA PROTEIN 41, MITOCHONDRIAL"/>
    <property type="match status" value="1"/>
</dbReference>
<dbReference type="STRING" id="37992.A0A4Z0YGB8"/>
<dbReference type="InterPro" id="IPR003789">
    <property type="entry name" value="Asn/Gln_tRNA_amidoTrase-B-like"/>
</dbReference>
<dbReference type="InterPro" id="IPR042184">
    <property type="entry name" value="YqeY/Aim41_N"/>
</dbReference>